<evidence type="ECO:0000313" key="2">
    <source>
        <dbReference type="Proteomes" id="UP000244855"/>
    </source>
</evidence>
<organism evidence="1 2">
    <name type="scientific">Periconia macrospinosa</name>
    <dbReference type="NCBI Taxonomy" id="97972"/>
    <lineage>
        <taxon>Eukaryota</taxon>
        <taxon>Fungi</taxon>
        <taxon>Dikarya</taxon>
        <taxon>Ascomycota</taxon>
        <taxon>Pezizomycotina</taxon>
        <taxon>Dothideomycetes</taxon>
        <taxon>Pleosporomycetidae</taxon>
        <taxon>Pleosporales</taxon>
        <taxon>Massarineae</taxon>
        <taxon>Periconiaceae</taxon>
        <taxon>Periconia</taxon>
    </lineage>
</organism>
<keyword evidence="2" id="KW-1185">Reference proteome</keyword>
<accession>A0A2V1CZX6</accession>
<sequence>MTRSSPFGVHLRSIVFSRRLEDGGFELYDPDEHRIRCHGHVISLAVQAFFFCKDKQAVEDALSLARSQLESQGWLED</sequence>
<dbReference type="Proteomes" id="UP000244855">
    <property type="component" value="Unassembled WGS sequence"/>
</dbReference>
<dbReference type="AlphaFoldDB" id="A0A2V1CZX6"/>
<proteinExistence type="predicted"/>
<gene>
    <name evidence="1" type="ORF">DM02DRAFT_664178</name>
</gene>
<dbReference type="EMBL" id="KZ805908">
    <property type="protein sequence ID" value="PVH91271.1"/>
    <property type="molecule type" value="Genomic_DNA"/>
</dbReference>
<name>A0A2V1CZX6_9PLEO</name>
<protein>
    <submittedName>
        <fullName evidence="1">Uncharacterized protein</fullName>
    </submittedName>
</protein>
<evidence type="ECO:0000313" key="1">
    <source>
        <dbReference type="EMBL" id="PVH91271.1"/>
    </source>
</evidence>
<reference evidence="1 2" key="1">
    <citation type="journal article" date="2018" name="Sci. Rep.">
        <title>Comparative genomics provides insights into the lifestyle and reveals functional heterogeneity of dark septate endophytic fungi.</title>
        <authorList>
            <person name="Knapp D.G."/>
            <person name="Nemeth J.B."/>
            <person name="Barry K."/>
            <person name="Hainaut M."/>
            <person name="Henrissat B."/>
            <person name="Johnson J."/>
            <person name="Kuo A."/>
            <person name="Lim J.H.P."/>
            <person name="Lipzen A."/>
            <person name="Nolan M."/>
            <person name="Ohm R.A."/>
            <person name="Tamas L."/>
            <person name="Grigoriev I.V."/>
            <person name="Spatafora J.W."/>
            <person name="Nagy L.G."/>
            <person name="Kovacs G.M."/>
        </authorList>
    </citation>
    <scope>NUCLEOTIDE SEQUENCE [LARGE SCALE GENOMIC DNA]</scope>
    <source>
        <strain evidence="1 2">DSE2036</strain>
    </source>
</reference>